<dbReference type="InterPro" id="IPR027417">
    <property type="entry name" value="P-loop_NTPase"/>
</dbReference>
<dbReference type="GO" id="GO:0015833">
    <property type="term" value="P:peptide transport"/>
    <property type="evidence" value="ECO:0007669"/>
    <property type="project" value="InterPro"/>
</dbReference>
<dbReference type="Pfam" id="PF08352">
    <property type="entry name" value="oligo_HPY"/>
    <property type="match status" value="1"/>
</dbReference>
<feature type="region of interest" description="Disordered" evidence="5">
    <location>
        <begin position="1"/>
        <end position="41"/>
    </location>
</feature>
<dbReference type="Pfam" id="PF00005">
    <property type="entry name" value="ABC_tran"/>
    <property type="match status" value="1"/>
</dbReference>
<evidence type="ECO:0000313" key="8">
    <source>
        <dbReference type="Proteomes" id="UP000437065"/>
    </source>
</evidence>
<dbReference type="AlphaFoldDB" id="A0A6B0SM77"/>
<keyword evidence="8" id="KW-1185">Reference proteome</keyword>
<accession>A0A6B0SM77</accession>
<keyword evidence="3" id="KW-0547">Nucleotide-binding</keyword>
<dbReference type="Gene3D" id="3.40.50.300">
    <property type="entry name" value="P-loop containing nucleotide triphosphate hydrolases"/>
    <property type="match status" value="1"/>
</dbReference>
<dbReference type="SMART" id="SM00382">
    <property type="entry name" value="AAA"/>
    <property type="match status" value="1"/>
</dbReference>
<evidence type="ECO:0000256" key="1">
    <source>
        <dbReference type="ARBA" id="ARBA00005417"/>
    </source>
</evidence>
<dbReference type="InterPro" id="IPR013563">
    <property type="entry name" value="Oligopep_ABC_C"/>
</dbReference>
<dbReference type="GO" id="GO:0055085">
    <property type="term" value="P:transmembrane transport"/>
    <property type="evidence" value="ECO:0007669"/>
    <property type="project" value="UniProtKB-ARBA"/>
</dbReference>
<evidence type="ECO:0000256" key="2">
    <source>
        <dbReference type="ARBA" id="ARBA00022448"/>
    </source>
</evidence>
<dbReference type="CDD" id="cd03257">
    <property type="entry name" value="ABC_NikE_OppD_transporters"/>
    <property type="match status" value="1"/>
</dbReference>
<evidence type="ECO:0000259" key="6">
    <source>
        <dbReference type="PROSITE" id="PS50893"/>
    </source>
</evidence>
<dbReference type="RefSeq" id="WP_159662622.1">
    <property type="nucleotide sequence ID" value="NZ_WUUS01000001.1"/>
</dbReference>
<dbReference type="PROSITE" id="PS50893">
    <property type="entry name" value="ABC_TRANSPORTER_2"/>
    <property type="match status" value="1"/>
</dbReference>
<dbReference type="InterPro" id="IPR003593">
    <property type="entry name" value="AAA+_ATPase"/>
</dbReference>
<dbReference type="InterPro" id="IPR017871">
    <property type="entry name" value="ABC_transporter-like_CS"/>
</dbReference>
<dbReference type="SUPFAM" id="SSF52540">
    <property type="entry name" value="P-loop containing nucleoside triphosphate hydrolases"/>
    <property type="match status" value="1"/>
</dbReference>
<keyword evidence="4 7" id="KW-0067">ATP-binding</keyword>
<proteinExistence type="inferred from homology"/>
<dbReference type="EMBL" id="WUUS01000001">
    <property type="protein sequence ID" value="MXR39984.1"/>
    <property type="molecule type" value="Genomic_DNA"/>
</dbReference>
<name>A0A6B0SM77_9EURY</name>
<dbReference type="PANTHER" id="PTHR43776">
    <property type="entry name" value="TRANSPORT ATP-BINDING PROTEIN"/>
    <property type="match status" value="1"/>
</dbReference>
<comment type="similarity">
    <text evidence="1">Belongs to the ABC transporter superfamily.</text>
</comment>
<protein>
    <submittedName>
        <fullName evidence="7">ATP-binding cassette domain-containing protein</fullName>
    </submittedName>
</protein>
<dbReference type="Proteomes" id="UP000437065">
    <property type="component" value="Unassembled WGS sequence"/>
</dbReference>
<gene>
    <name evidence="7" type="ORF">GRX01_01235</name>
</gene>
<evidence type="ECO:0000256" key="5">
    <source>
        <dbReference type="SAM" id="MobiDB-lite"/>
    </source>
</evidence>
<keyword evidence="2" id="KW-0813">Transport</keyword>
<reference evidence="7 8" key="1">
    <citation type="submission" date="2019-12" db="EMBL/GenBank/DDBJ databases">
        <title>Isolation and characterization of three novel carbon monoxide-oxidizing members of Halobacteria from salione crusts and soils.</title>
        <authorList>
            <person name="Myers M.R."/>
            <person name="King G.M."/>
        </authorList>
    </citation>
    <scope>NUCLEOTIDE SEQUENCE [LARGE SCALE GENOMIC DNA]</scope>
    <source>
        <strain evidence="7 8">WSA2</strain>
    </source>
</reference>
<feature type="domain" description="ABC transporter" evidence="6">
    <location>
        <begin position="43"/>
        <end position="383"/>
    </location>
</feature>
<feature type="compositionally biased region" description="Acidic residues" evidence="5">
    <location>
        <begin position="11"/>
        <end position="21"/>
    </location>
</feature>
<dbReference type="NCBIfam" id="TIGR01727">
    <property type="entry name" value="oligo_HPY"/>
    <property type="match status" value="1"/>
</dbReference>
<evidence type="ECO:0000256" key="4">
    <source>
        <dbReference type="ARBA" id="ARBA00022840"/>
    </source>
</evidence>
<dbReference type="GO" id="GO:0016887">
    <property type="term" value="F:ATP hydrolysis activity"/>
    <property type="evidence" value="ECO:0007669"/>
    <property type="project" value="InterPro"/>
</dbReference>
<comment type="caution">
    <text evidence="7">The sequence shown here is derived from an EMBL/GenBank/DDBJ whole genome shotgun (WGS) entry which is preliminary data.</text>
</comment>
<dbReference type="InterPro" id="IPR003439">
    <property type="entry name" value="ABC_transporter-like_ATP-bd"/>
</dbReference>
<evidence type="ECO:0000256" key="3">
    <source>
        <dbReference type="ARBA" id="ARBA00022741"/>
    </source>
</evidence>
<sequence>MSADTPVGAEPSEDPDSEDPDSVDRDAATPGDDGAADDADPVLSAEGLEKHFEQSDGFLDRLLGTGGTVKAVDGVDLEVREGETLAVVGESGCGKSTLGQALLNLHRPTDGTVRYRGEEITGLSGSAMRPYRRHLQMVFQDPLASLNPRKTVGDIVIGPMEVHDEPSTDPDVTTTAEVRVDGAVTEPVAVSVDDDVDRAVGSVEGVAAVDVEVGPATDGEGIEVDLGEAGAVLAATVDRTADGYEVRISVDASTPDLRRYRAGALLERVGLERGHLDRYPSQFSGGQQQRVGIARALAVEPDLIVADEPVSALDVSVQAQILNLLEELQTELGLSLLFISHDLSVVRQVADRVAVMYLGEIVETAPVDELFAEPRHPYTKSLLSAVPRIDPGDRSDRTVLRGSVPSPIDPPAGCRFHTRCPEVIPGAGWDGDQESFRRAFSFRTRVESGELEPDAVRDRLEAESDASATDETVAARLLETALPGAVDAFPAGVTESLREAGRLVAAGEDDDAAALLRETCPSPCVDEAPRTVETVDAATVACHRVDPDAPGEERVGD</sequence>
<dbReference type="PANTHER" id="PTHR43776:SF7">
    <property type="entry name" value="D,D-DIPEPTIDE TRANSPORT ATP-BINDING PROTEIN DDPF-RELATED"/>
    <property type="match status" value="1"/>
</dbReference>
<dbReference type="InterPro" id="IPR050319">
    <property type="entry name" value="ABC_transp_ATP-bind"/>
</dbReference>
<evidence type="ECO:0000313" key="7">
    <source>
        <dbReference type="EMBL" id="MXR39984.1"/>
    </source>
</evidence>
<dbReference type="PROSITE" id="PS00211">
    <property type="entry name" value="ABC_TRANSPORTER_1"/>
    <property type="match status" value="1"/>
</dbReference>
<dbReference type="GO" id="GO:0005524">
    <property type="term" value="F:ATP binding"/>
    <property type="evidence" value="ECO:0007669"/>
    <property type="project" value="UniProtKB-KW"/>
</dbReference>
<organism evidence="7 8">
    <name type="scientific">Halobaculum saliterrae</name>
    <dbReference type="NCBI Taxonomy" id="2073113"/>
    <lineage>
        <taxon>Archaea</taxon>
        <taxon>Methanobacteriati</taxon>
        <taxon>Methanobacteriota</taxon>
        <taxon>Stenosarchaea group</taxon>
        <taxon>Halobacteria</taxon>
        <taxon>Halobacteriales</taxon>
        <taxon>Haloferacaceae</taxon>
        <taxon>Halobaculum</taxon>
    </lineage>
</organism>